<evidence type="ECO:0008006" key="3">
    <source>
        <dbReference type="Google" id="ProtNLM"/>
    </source>
</evidence>
<name>A0A1M5E437_9THEO</name>
<dbReference type="AlphaFoldDB" id="A0A1M5E437"/>
<protein>
    <recommendedName>
        <fullName evidence="3">DUF3787 domain-containing protein</fullName>
    </recommendedName>
</protein>
<accession>A0A1M5E437</accession>
<gene>
    <name evidence="1" type="ORF">SAMN02746089_02477</name>
</gene>
<dbReference type="STRING" id="1121256.SAMN02746089_02477"/>
<dbReference type="OrthoDB" id="1708132at2"/>
<dbReference type="InterPro" id="IPR024209">
    <property type="entry name" value="CDIF630_02480-like"/>
</dbReference>
<sequence length="56" mass="6266">MGKQKKDKHTNIPKAIEKHETAAWADIQKVKPVSNVAIPSETAVRDAKDWVDANQK</sequence>
<organism evidence="1 2">
    <name type="scientific">Caldanaerobius fijiensis DSM 17918</name>
    <dbReference type="NCBI Taxonomy" id="1121256"/>
    <lineage>
        <taxon>Bacteria</taxon>
        <taxon>Bacillati</taxon>
        <taxon>Bacillota</taxon>
        <taxon>Clostridia</taxon>
        <taxon>Thermoanaerobacterales</taxon>
        <taxon>Thermoanaerobacteraceae</taxon>
        <taxon>Caldanaerobius</taxon>
    </lineage>
</organism>
<dbReference type="Proteomes" id="UP000184088">
    <property type="component" value="Unassembled WGS sequence"/>
</dbReference>
<evidence type="ECO:0000313" key="1">
    <source>
        <dbReference type="EMBL" id="SHF73966.1"/>
    </source>
</evidence>
<dbReference type="Pfam" id="PF12655">
    <property type="entry name" value="CDIF630_02480-like"/>
    <property type="match status" value="1"/>
</dbReference>
<keyword evidence="2" id="KW-1185">Reference proteome</keyword>
<reference evidence="1 2" key="1">
    <citation type="submission" date="2016-11" db="EMBL/GenBank/DDBJ databases">
        <authorList>
            <person name="Jaros S."/>
            <person name="Januszkiewicz K."/>
            <person name="Wedrychowicz H."/>
        </authorList>
    </citation>
    <scope>NUCLEOTIDE SEQUENCE [LARGE SCALE GENOMIC DNA]</scope>
    <source>
        <strain evidence="1 2">DSM 17918</strain>
    </source>
</reference>
<evidence type="ECO:0000313" key="2">
    <source>
        <dbReference type="Proteomes" id="UP000184088"/>
    </source>
</evidence>
<proteinExistence type="predicted"/>
<dbReference type="RefSeq" id="WP_073345904.1">
    <property type="nucleotide sequence ID" value="NZ_FQVH01000041.1"/>
</dbReference>
<dbReference type="EMBL" id="FQVH01000041">
    <property type="protein sequence ID" value="SHF73966.1"/>
    <property type="molecule type" value="Genomic_DNA"/>
</dbReference>